<dbReference type="EMBL" id="JAWQEG010006434">
    <property type="protein sequence ID" value="KAK3854840.1"/>
    <property type="molecule type" value="Genomic_DNA"/>
</dbReference>
<gene>
    <name evidence="2" type="ORF">Pcinc_038714</name>
</gene>
<comment type="caution">
    <text evidence="2">The sequence shown here is derived from an EMBL/GenBank/DDBJ whole genome shotgun (WGS) entry which is preliminary data.</text>
</comment>
<name>A0AAE1BQG2_PETCI</name>
<feature type="compositionally biased region" description="Acidic residues" evidence="1">
    <location>
        <begin position="37"/>
        <end position="53"/>
    </location>
</feature>
<organism evidence="2 3">
    <name type="scientific">Petrolisthes cinctipes</name>
    <name type="common">Flat porcelain crab</name>
    <dbReference type="NCBI Taxonomy" id="88211"/>
    <lineage>
        <taxon>Eukaryota</taxon>
        <taxon>Metazoa</taxon>
        <taxon>Ecdysozoa</taxon>
        <taxon>Arthropoda</taxon>
        <taxon>Crustacea</taxon>
        <taxon>Multicrustacea</taxon>
        <taxon>Malacostraca</taxon>
        <taxon>Eumalacostraca</taxon>
        <taxon>Eucarida</taxon>
        <taxon>Decapoda</taxon>
        <taxon>Pleocyemata</taxon>
        <taxon>Anomura</taxon>
        <taxon>Galatheoidea</taxon>
        <taxon>Porcellanidae</taxon>
        <taxon>Petrolisthes</taxon>
    </lineage>
</organism>
<feature type="region of interest" description="Disordered" evidence="1">
    <location>
        <begin position="37"/>
        <end position="86"/>
    </location>
</feature>
<dbReference type="Proteomes" id="UP001286313">
    <property type="component" value="Unassembled WGS sequence"/>
</dbReference>
<evidence type="ECO:0000256" key="1">
    <source>
        <dbReference type="SAM" id="MobiDB-lite"/>
    </source>
</evidence>
<keyword evidence="3" id="KW-1185">Reference proteome</keyword>
<sequence>MTCFRSYLPALTLVTARQNSPDFQQLLDGYLTDDLSDLGSDEDWPTTDTEDESSEKGESSDNSEQAEDPYRGRQRKRTRGGEVVTGGVRRVRRGSCKKSICEVGLVFNAFHP</sequence>
<evidence type="ECO:0000313" key="3">
    <source>
        <dbReference type="Proteomes" id="UP001286313"/>
    </source>
</evidence>
<reference evidence="2" key="1">
    <citation type="submission" date="2023-10" db="EMBL/GenBank/DDBJ databases">
        <title>Genome assemblies of two species of porcelain crab, Petrolisthes cinctipes and Petrolisthes manimaculis (Anomura: Porcellanidae).</title>
        <authorList>
            <person name="Angst P."/>
        </authorList>
    </citation>
    <scope>NUCLEOTIDE SEQUENCE</scope>
    <source>
        <strain evidence="2">PB745_01</strain>
        <tissue evidence="2">Gill</tissue>
    </source>
</reference>
<protein>
    <submittedName>
        <fullName evidence="2">Uncharacterized protein</fullName>
    </submittedName>
</protein>
<accession>A0AAE1BQG2</accession>
<evidence type="ECO:0000313" key="2">
    <source>
        <dbReference type="EMBL" id="KAK3854840.1"/>
    </source>
</evidence>
<dbReference type="AlphaFoldDB" id="A0AAE1BQG2"/>
<proteinExistence type="predicted"/>